<dbReference type="eggNOG" id="COG3772">
    <property type="taxonomic scope" value="Bacteria"/>
</dbReference>
<dbReference type="PANTHER" id="PTHR38107">
    <property type="match status" value="1"/>
</dbReference>
<proteinExistence type="inferred from homology"/>
<keyword evidence="2 3" id="KW-0081">Bacteriolytic enzyme</keyword>
<keyword evidence="3" id="KW-0326">Glycosidase</keyword>
<keyword evidence="1 3" id="KW-0929">Antimicrobial</keyword>
<evidence type="ECO:0000256" key="4">
    <source>
        <dbReference type="SAM" id="MobiDB-lite"/>
    </source>
</evidence>
<evidence type="ECO:0000256" key="3">
    <source>
        <dbReference type="RuleBase" id="RU003788"/>
    </source>
</evidence>
<dbReference type="Pfam" id="PF00959">
    <property type="entry name" value="Phage_lysozyme"/>
    <property type="match status" value="1"/>
</dbReference>
<dbReference type="EMBL" id="CP005587">
    <property type="protein sequence ID" value="AGK59419.1"/>
    <property type="molecule type" value="Genomic_DNA"/>
</dbReference>
<dbReference type="InterPro" id="IPR002196">
    <property type="entry name" value="Glyco_hydro_24"/>
</dbReference>
<keyword evidence="6" id="KW-1185">Reference proteome</keyword>
<evidence type="ECO:0000313" key="6">
    <source>
        <dbReference type="Proteomes" id="UP000005952"/>
    </source>
</evidence>
<feature type="region of interest" description="Disordered" evidence="4">
    <location>
        <begin position="145"/>
        <end position="173"/>
    </location>
</feature>
<evidence type="ECO:0000256" key="2">
    <source>
        <dbReference type="ARBA" id="ARBA00022638"/>
    </source>
</evidence>
<name>N0B723_9HYPH</name>
<protein>
    <recommendedName>
        <fullName evidence="3">Lysozyme</fullName>
        <ecNumber evidence="3">3.2.1.17</ecNumber>
    </recommendedName>
</protein>
<dbReference type="GO" id="GO:0031640">
    <property type="term" value="P:killing of cells of another organism"/>
    <property type="evidence" value="ECO:0007669"/>
    <property type="project" value="UniProtKB-KW"/>
</dbReference>
<dbReference type="OrthoDB" id="5327667at2"/>
<dbReference type="AlphaFoldDB" id="N0B723"/>
<evidence type="ECO:0000313" key="5">
    <source>
        <dbReference type="EMBL" id="AGK59419.1"/>
    </source>
</evidence>
<dbReference type="SUPFAM" id="SSF53955">
    <property type="entry name" value="Lysozyme-like"/>
    <property type="match status" value="1"/>
</dbReference>
<comment type="similarity">
    <text evidence="3">Belongs to the glycosyl hydrolase 24 family.</text>
</comment>
<dbReference type="PANTHER" id="PTHR38107:SF3">
    <property type="entry name" value="LYSOZYME RRRD-RELATED"/>
    <property type="match status" value="1"/>
</dbReference>
<feature type="region of interest" description="Disordered" evidence="4">
    <location>
        <begin position="210"/>
        <end position="235"/>
    </location>
</feature>
<reference evidence="5 6" key="1">
    <citation type="journal article" date="2013" name="Genome Announc.">
        <title>Genome sequences for three denitrifying bacterial strains isolated from a uranium- and nitrate-contaminated subsurface environment.</title>
        <authorList>
            <person name="Venkatramanan R."/>
            <person name="Prakash O."/>
            <person name="Woyke T."/>
            <person name="Chain P."/>
            <person name="Goodwin L.A."/>
            <person name="Watson D."/>
            <person name="Brooks S."/>
            <person name="Kostka J.E."/>
            <person name="Green S.J."/>
        </authorList>
    </citation>
    <scope>NUCLEOTIDE SEQUENCE [LARGE SCALE GENOMIC DNA]</scope>
    <source>
        <strain evidence="5 6">1NES1</strain>
    </source>
</reference>
<gene>
    <name evidence="5" type="ORF">HYPDE_38748</name>
</gene>
<dbReference type="InterPro" id="IPR051018">
    <property type="entry name" value="Bacteriophage_GH24"/>
</dbReference>
<feature type="compositionally biased region" description="Low complexity" evidence="4">
    <location>
        <begin position="151"/>
        <end position="168"/>
    </location>
</feature>
<dbReference type="GO" id="GO:0016998">
    <property type="term" value="P:cell wall macromolecule catabolic process"/>
    <property type="evidence" value="ECO:0007669"/>
    <property type="project" value="InterPro"/>
</dbReference>
<dbReference type="InterPro" id="IPR023346">
    <property type="entry name" value="Lysozyme-like_dom_sf"/>
</dbReference>
<evidence type="ECO:0000256" key="1">
    <source>
        <dbReference type="ARBA" id="ARBA00022529"/>
    </source>
</evidence>
<dbReference type="Gene3D" id="1.10.530.40">
    <property type="match status" value="1"/>
</dbReference>
<dbReference type="RefSeq" id="WP_015599434.1">
    <property type="nucleotide sequence ID" value="NC_021172.1"/>
</dbReference>
<dbReference type="InterPro" id="IPR023347">
    <property type="entry name" value="Lysozyme_dom_sf"/>
</dbReference>
<dbReference type="GO" id="GO:0003796">
    <property type="term" value="F:lysozyme activity"/>
    <property type="evidence" value="ECO:0007669"/>
    <property type="project" value="UniProtKB-EC"/>
</dbReference>
<dbReference type="Proteomes" id="UP000005952">
    <property type="component" value="Chromosome"/>
</dbReference>
<comment type="catalytic activity">
    <reaction evidence="3">
        <text>Hydrolysis of (1-&gt;4)-beta-linkages between N-acetylmuramic acid and N-acetyl-D-glucosamine residues in a peptidoglycan and between N-acetyl-D-glucosamine residues in chitodextrins.</text>
        <dbReference type="EC" id="3.2.1.17"/>
    </reaction>
</comment>
<dbReference type="EC" id="3.2.1.17" evidence="3"/>
<dbReference type="GO" id="GO:0042742">
    <property type="term" value="P:defense response to bacterium"/>
    <property type="evidence" value="ECO:0007669"/>
    <property type="project" value="UniProtKB-KW"/>
</dbReference>
<dbReference type="KEGG" id="hdt:HYPDE_38748"/>
<organism evidence="5 6">
    <name type="scientific">Hyphomicrobium denitrificans 1NES1</name>
    <dbReference type="NCBI Taxonomy" id="670307"/>
    <lineage>
        <taxon>Bacteria</taxon>
        <taxon>Pseudomonadati</taxon>
        <taxon>Pseudomonadota</taxon>
        <taxon>Alphaproteobacteria</taxon>
        <taxon>Hyphomicrobiales</taxon>
        <taxon>Hyphomicrobiaceae</taxon>
        <taxon>Hyphomicrobium</taxon>
    </lineage>
</organism>
<keyword evidence="3 5" id="KW-0378">Hydrolase</keyword>
<sequence length="235" mass="25004">MLDQSYLDAIKKFEGFSAEARWDYAQNSNGYGTRARYAGEVIDKAEADRRFEGEIKKAADFVDRFAPGLDDGSRAALTSLTYNAGTAWTESGLGEAVSSGDMDRARSLFLQYHNAGGAAVDGLVQRRLQEVAWFDTGADDAQTTKSVVAVSQPQSAAPATEAETSATSDSLVSQPGSVVRLAASQTDMRSPSERAFTDLSSDPALLALLAHIGKSQPTRSSDDKTAEPEALPQAV</sequence>
<dbReference type="HOGENOM" id="CLU_1174131_0_0_5"/>
<accession>N0B723</accession>
<dbReference type="GO" id="GO:0009253">
    <property type="term" value="P:peptidoglycan catabolic process"/>
    <property type="evidence" value="ECO:0007669"/>
    <property type="project" value="InterPro"/>
</dbReference>